<protein>
    <submittedName>
        <fullName evidence="2">Uncharacterized protein</fullName>
    </submittedName>
</protein>
<accession>A0ABN9UL43</accession>
<proteinExistence type="predicted"/>
<dbReference type="Proteomes" id="UP001189429">
    <property type="component" value="Unassembled WGS sequence"/>
</dbReference>
<name>A0ABN9UL43_9DINO</name>
<keyword evidence="3" id="KW-1185">Reference proteome</keyword>
<feature type="non-terminal residue" evidence="2">
    <location>
        <position position="205"/>
    </location>
</feature>
<comment type="caution">
    <text evidence="2">The sequence shown here is derived from an EMBL/GenBank/DDBJ whole genome shotgun (WGS) entry which is preliminary data.</text>
</comment>
<evidence type="ECO:0000256" key="1">
    <source>
        <dbReference type="SAM" id="MobiDB-lite"/>
    </source>
</evidence>
<gene>
    <name evidence="2" type="ORF">PCOR1329_LOCUS49032</name>
</gene>
<dbReference type="EMBL" id="CAUYUJ010015933">
    <property type="protein sequence ID" value="CAK0859783.1"/>
    <property type="molecule type" value="Genomic_DNA"/>
</dbReference>
<feature type="region of interest" description="Disordered" evidence="1">
    <location>
        <begin position="88"/>
        <end position="174"/>
    </location>
</feature>
<evidence type="ECO:0000313" key="2">
    <source>
        <dbReference type="EMBL" id="CAK0859783.1"/>
    </source>
</evidence>
<feature type="compositionally biased region" description="Low complexity" evidence="1">
    <location>
        <begin position="133"/>
        <end position="154"/>
    </location>
</feature>
<organism evidence="2 3">
    <name type="scientific">Prorocentrum cordatum</name>
    <dbReference type="NCBI Taxonomy" id="2364126"/>
    <lineage>
        <taxon>Eukaryota</taxon>
        <taxon>Sar</taxon>
        <taxon>Alveolata</taxon>
        <taxon>Dinophyceae</taxon>
        <taxon>Prorocentrales</taxon>
        <taxon>Prorocentraceae</taxon>
        <taxon>Prorocentrum</taxon>
    </lineage>
</organism>
<reference evidence="2" key="1">
    <citation type="submission" date="2023-10" db="EMBL/GenBank/DDBJ databases">
        <authorList>
            <person name="Chen Y."/>
            <person name="Shah S."/>
            <person name="Dougan E. K."/>
            <person name="Thang M."/>
            <person name="Chan C."/>
        </authorList>
    </citation>
    <scope>NUCLEOTIDE SEQUENCE [LARGE SCALE GENOMIC DNA]</scope>
</reference>
<sequence>MRSRRAQRDAGSAAPPMAAIGVCGGMTPRDRAAIALAAACTAAVPSATPAETLPVVAEGRGALPKLLAAAPRAASAVAMAAAVPASTMCPSAETGTSPSSGCASQRSSPSLAQRTSPHSRTVGATPAPADEMAATTVSQTATTAEAIASRGPGARVPPPAPVAAGSKEDDPTCSSMVLAEDPASGRFEHAALSEALCQARAAPRA</sequence>
<feature type="compositionally biased region" description="Polar residues" evidence="1">
    <location>
        <begin position="93"/>
        <end position="119"/>
    </location>
</feature>
<evidence type="ECO:0000313" key="3">
    <source>
        <dbReference type="Proteomes" id="UP001189429"/>
    </source>
</evidence>